<dbReference type="Gene3D" id="3.40.30.10">
    <property type="entry name" value="Glutaredoxin"/>
    <property type="match status" value="1"/>
</dbReference>
<evidence type="ECO:0000256" key="1">
    <source>
        <dbReference type="ARBA" id="ARBA00023157"/>
    </source>
</evidence>
<dbReference type="STRING" id="392015.SAMN05421543_12830"/>
<sequence>MVTQTRRNITVFAVAAGVLFVFLYLIVLYTKTMTPVEVGGLAPDIQTKELSGESFSLQSLRGKPVLLNFFTPWCQPCIEETPDLKAFAEKYRNDIHVVMIDRGDGVGLVERYVTQYRLPASVVVLLDENNKWSGPYGVTGQPETFFITADGKVVSHLLGPLTESQMLTYAKAAGMNVEERGRTP</sequence>
<evidence type="ECO:0000256" key="2">
    <source>
        <dbReference type="SAM" id="Phobius"/>
    </source>
</evidence>
<dbReference type="SUPFAM" id="SSF52833">
    <property type="entry name" value="Thioredoxin-like"/>
    <property type="match status" value="1"/>
</dbReference>
<dbReference type="AlphaFoldDB" id="A0A1I7L8B5"/>
<dbReference type="GO" id="GO:0016209">
    <property type="term" value="F:antioxidant activity"/>
    <property type="evidence" value="ECO:0007669"/>
    <property type="project" value="InterPro"/>
</dbReference>
<accession>A0A1I7L8B5</accession>
<feature type="transmembrane region" description="Helical" evidence="2">
    <location>
        <begin position="9"/>
        <end position="29"/>
    </location>
</feature>
<dbReference type="EMBL" id="FPBV01000028">
    <property type="protein sequence ID" value="SFV05977.1"/>
    <property type="molecule type" value="Genomic_DNA"/>
</dbReference>
<dbReference type="Pfam" id="PF00578">
    <property type="entry name" value="AhpC-TSA"/>
    <property type="match status" value="1"/>
</dbReference>
<keyword evidence="2" id="KW-1133">Transmembrane helix</keyword>
<keyword evidence="2" id="KW-0472">Membrane</keyword>
<dbReference type="GO" id="GO:0016491">
    <property type="term" value="F:oxidoreductase activity"/>
    <property type="evidence" value="ECO:0007669"/>
    <property type="project" value="InterPro"/>
</dbReference>
<feature type="domain" description="Thioredoxin" evidence="3">
    <location>
        <begin position="36"/>
        <end position="175"/>
    </location>
</feature>
<dbReference type="eggNOG" id="COG0526">
    <property type="taxonomic scope" value="Bacteria"/>
</dbReference>
<dbReference type="InterPro" id="IPR013766">
    <property type="entry name" value="Thioredoxin_domain"/>
</dbReference>
<dbReference type="PANTHER" id="PTHR42852">
    <property type="entry name" value="THIOL:DISULFIDE INTERCHANGE PROTEIN DSBE"/>
    <property type="match status" value="1"/>
</dbReference>
<dbReference type="GO" id="GO:0016853">
    <property type="term" value="F:isomerase activity"/>
    <property type="evidence" value="ECO:0007669"/>
    <property type="project" value="UniProtKB-KW"/>
</dbReference>
<evidence type="ECO:0000313" key="4">
    <source>
        <dbReference type="EMBL" id="SFV05977.1"/>
    </source>
</evidence>
<organism evidence="4 5">
    <name type="scientific">Alicyclobacillus macrosporangiidus</name>
    <dbReference type="NCBI Taxonomy" id="392015"/>
    <lineage>
        <taxon>Bacteria</taxon>
        <taxon>Bacillati</taxon>
        <taxon>Bacillota</taxon>
        <taxon>Bacilli</taxon>
        <taxon>Bacillales</taxon>
        <taxon>Alicyclobacillaceae</taxon>
        <taxon>Alicyclobacillus</taxon>
    </lineage>
</organism>
<keyword evidence="5" id="KW-1185">Reference proteome</keyword>
<keyword evidence="4" id="KW-0413">Isomerase</keyword>
<dbReference type="CDD" id="cd02966">
    <property type="entry name" value="TlpA_like_family"/>
    <property type="match status" value="1"/>
</dbReference>
<protein>
    <submittedName>
        <fullName evidence="4">Thiol-disulfide isomerase or thioredoxin</fullName>
    </submittedName>
</protein>
<dbReference type="InterPro" id="IPR050553">
    <property type="entry name" value="Thioredoxin_ResA/DsbE_sf"/>
</dbReference>
<dbReference type="PROSITE" id="PS51352">
    <property type="entry name" value="THIOREDOXIN_2"/>
    <property type="match status" value="1"/>
</dbReference>
<proteinExistence type="predicted"/>
<keyword evidence="1" id="KW-1015">Disulfide bond</keyword>
<dbReference type="Proteomes" id="UP000183508">
    <property type="component" value="Unassembled WGS sequence"/>
</dbReference>
<evidence type="ECO:0000259" key="3">
    <source>
        <dbReference type="PROSITE" id="PS51352"/>
    </source>
</evidence>
<dbReference type="PANTHER" id="PTHR42852:SF13">
    <property type="entry name" value="PROTEIN DIPZ"/>
    <property type="match status" value="1"/>
</dbReference>
<dbReference type="InterPro" id="IPR036249">
    <property type="entry name" value="Thioredoxin-like_sf"/>
</dbReference>
<gene>
    <name evidence="4" type="ORF">SAMN05421543_12830</name>
</gene>
<reference evidence="5" key="1">
    <citation type="submission" date="2016-10" db="EMBL/GenBank/DDBJ databases">
        <authorList>
            <person name="Varghese N."/>
        </authorList>
    </citation>
    <scope>NUCLEOTIDE SEQUENCE [LARGE SCALE GENOMIC DNA]</scope>
    <source>
        <strain evidence="5">DSM 17980</strain>
    </source>
</reference>
<dbReference type="InterPro" id="IPR000866">
    <property type="entry name" value="AhpC/TSA"/>
</dbReference>
<keyword evidence="2" id="KW-0812">Transmembrane</keyword>
<evidence type="ECO:0000313" key="5">
    <source>
        <dbReference type="Proteomes" id="UP000183508"/>
    </source>
</evidence>
<name>A0A1I7L8B5_9BACL</name>